<dbReference type="PRINTS" id="PR00081">
    <property type="entry name" value="GDHRDH"/>
</dbReference>
<comment type="caution">
    <text evidence="3">The sequence shown here is derived from an EMBL/GenBank/DDBJ whole genome shotgun (WGS) entry which is preliminary data.</text>
</comment>
<dbReference type="InterPro" id="IPR051122">
    <property type="entry name" value="SDR_DHRS6-like"/>
</dbReference>
<dbReference type="PANTHER" id="PTHR43477:SF1">
    <property type="entry name" value="DIHYDROANTICAPSIN 7-DEHYDROGENASE"/>
    <property type="match status" value="1"/>
</dbReference>
<dbReference type="Proteomes" id="UP000266441">
    <property type="component" value="Unassembled WGS sequence"/>
</dbReference>
<name>A0A399CVT0_9BACT</name>
<evidence type="ECO:0000256" key="2">
    <source>
        <dbReference type="ARBA" id="ARBA00023002"/>
    </source>
</evidence>
<dbReference type="EMBL" id="QWET01000017">
    <property type="protein sequence ID" value="RIH63689.1"/>
    <property type="molecule type" value="Genomic_DNA"/>
</dbReference>
<comment type="similarity">
    <text evidence="1">Belongs to the short-chain dehydrogenases/reductases (SDR) family.</text>
</comment>
<keyword evidence="4" id="KW-1185">Reference proteome</keyword>
<evidence type="ECO:0000256" key="1">
    <source>
        <dbReference type="ARBA" id="ARBA00006484"/>
    </source>
</evidence>
<dbReference type="NCBIfam" id="NF005754">
    <property type="entry name" value="PRK07578.1"/>
    <property type="match status" value="1"/>
</dbReference>
<dbReference type="SUPFAM" id="SSF51735">
    <property type="entry name" value="NAD(P)-binding Rossmann-fold domains"/>
    <property type="match status" value="1"/>
</dbReference>
<dbReference type="InterPro" id="IPR036291">
    <property type="entry name" value="NAD(P)-bd_dom_sf"/>
</dbReference>
<dbReference type="AlphaFoldDB" id="A0A399CVT0"/>
<dbReference type="InterPro" id="IPR002347">
    <property type="entry name" value="SDR_fam"/>
</dbReference>
<dbReference type="PANTHER" id="PTHR43477">
    <property type="entry name" value="DIHYDROANTICAPSIN 7-DEHYDROGENASE"/>
    <property type="match status" value="1"/>
</dbReference>
<accession>A0A399CVT0</accession>
<evidence type="ECO:0000313" key="3">
    <source>
        <dbReference type="EMBL" id="RIH63689.1"/>
    </source>
</evidence>
<proteinExistence type="inferred from homology"/>
<organism evidence="3 4">
    <name type="scientific">Mariniphaga sediminis</name>
    <dbReference type="NCBI Taxonomy" id="1628158"/>
    <lineage>
        <taxon>Bacteria</taxon>
        <taxon>Pseudomonadati</taxon>
        <taxon>Bacteroidota</taxon>
        <taxon>Bacteroidia</taxon>
        <taxon>Marinilabiliales</taxon>
        <taxon>Prolixibacteraceae</taxon>
        <taxon>Mariniphaga</taxon>
    </lineage>
</organism>
<gene>
    <name evidence="3" type="ORF">D1164_18210</name>
</gene>
<reference evidence="3 4" key="1">
    <citation type="journal article" date="2015" name="Int. J. Syst. Evol. Microbiol.">
        <title>Mariniphaga sediminis sp. nov., isolated from coastal sediment.</title>
        <authorList>
            <person name="Wang F.Q."/>
            <person name="Shen Q.Y."/>
            <person name="Chen G.J."/>
            <person name="Du Z.J."/>
        </authorList>
    </citation>
    <scope>NUCLEOTIDE SEQUENCE [LARGE SCALE GENOMIC DNA]</scope>
    <source>
        <strain evidence="3 4">SY21</strain>
    </source>
</reference>
<sequence length="200" mass="21024">MKAIVIGATGTIGSAVTKTLKESGYDVIPVSRNSSIKADIEDEGSLDKLLEQSGKVDAIISTAGFAAFGELSKLTGEDFRRSLNSKLMGQVKLLQKGLSYLNAGGTILLTGGIFAHKPWPGTAAIAMVNTGLEGFVRAAALETDEDKKVIVIHPPLVAETAVTLGMDASPYLSAIEVGKFYLEAIQNGKSGVPFLVQEKK</sequence>
<dbReference type="Pfam" id="PF13561">
    <property type="entry name" value="adh_short_C2"/>
    <property type="match status" value="1"/>
</dbReference>
<evidence type="ECO:0000313" key="4">
    <source>
        <dbReference type="Proteomes" id="UP000266441"/>
    </source>
</evidence>
<dbReference type="OrthoDB" id="9787486at2"/>
<dbReference type="CDD" id="cd11731">
    <property type="entry name" value="Lin1944_like_SDR_c"/>
    <property type="match status" value="1"/>
</dbReference>
<protein>
    <submittedName>
        <fullName evidence="3">Short chain dehydrogenase</fullName>
    </submittedName>
</protein>
<keyword evidence="2" id="KW-0560">Oxidoreductase</keyword>
<dbReference type="RefSeq" id="WP_119351332.1">
    <property type="nucleotide sequence ID" value="NZ_QWET01000017.1"/>
</dbReference>
<dbReference type="Gene3D" id="3.40.50.720">
    <property type="entry name" value="NAD(P)-binding Rossmann-like Domain"/>
    <property type="match status" value="1"/>
</dbReference>
<dbReference type="GO" id="GO:0016491">
    <property type="term" value="F:oxidoreductase activity"/>
    <property type="evidence" value="ECO:0007669"/>
    <property type="project" value="UniProtKB-KW"/>
</dbReference>